<dbReference type="NCBIfam" id="NF002086">
    <property type="entry name" value="PRK00915.1-3"/>
    <property type="match status" value="1"/>
</dbReference>
<comment type="caution">
    <text evidence="15">The sequence shown here is derived from an EMBL/GenBank/DDBJ whole genome shotgun (WGS) entry which is preliminary data.</text>
</comment>
<dbReference type="SUPFAM" id="SSF110921">
    <property type="entry name" value="2-isopropylmalate synthase LeuA, allosteric (dimerisation) domain"/>
    <property type="match status" value="1"/>
</dbReference>
<dbReference type="Pfam" id="PF22617">
    <property type="entry name" value="HCS_D2"/>
    <property type="match status" value="1"/>
</dbReference>
<proteinExistence type="inferred from homology"/>
<evidence type="ECO:0000256" key="6">
    <source>
        <dbReference type="ARBA" id="ARBA00022605"/>
    </source>
</evidence>
<keyword evidence="10" id="KW-0100">Branched-chain amino acid biosynthesis</keyword>
<dbReference type="InterPro" id="IPR013785">
    <property type="entry name" value="Aldolase_TIM"/>
</dbReference>
<dbReference type="InterPro" id="IPR050073">
    <property type="entry name" value="2-IPM_HCS-like"/>
</dbReference>
<dbReference type="GO" id="GO:0046872">
    <property type="term" value="F:metal ion binding"/>
    <property type="evidence" value="ECO:0007669"/>
    <property type="project" value="UniProtKB-KW"/>
</dbReference>
<comment type="similarity">
    <text evidence="2">Belongs to the alpha-IPM synthase/homocitrate synthase family. LeuA type 1 subfamily.</text>
</comment>
<dbReference type="AlphaFoldDB" id="A0A917E207"/>
<evidence type="ECO:0000313" key="15">
    <source>
        <dbReference type="EMBL" id="GGD94661.1"/>
    </source>
</evidence>
<dbReference type="Pfam" id="PF08502">
    <property type="entry name" value="LeuA_dimer"/>
    <property type="match status" value="1"/>
</dbReference>
<organism evidence="15 16">
    <name type="scientific">Paenibacillus nasutitermitis</name>
    <dbReference type="NCBI Taxonomy" id="1652958"/>
    <lineage>
        <taxon>Bacteria</taxon>
        <taxon>Bacillati</taxon>
        <taxon>Bacillota</taxon>
        <taxon>Bacilli</taxon>
        <taxon>Bacillales</taxon>
        <taxon>Paenibacillaceae</taxon>
        <taxon>Paenibacillus</taxon>
    </lineage>
</organism>
<reference evidence="15" key="2">
    <citation type="submission" date="2020-09" db="EMBL/GenBank/DDBJ databases">
        <authorList>
            <person name="Sun Q."/>
            <person name="Zhou Y."/>
        </authorList>
    </citation>
    <scope>NUCLEOTIDE SEQUENCE</scope>
    <source>
        <strain evidence="15">CGMCC 1.15178</strain>
    </source>
</reference>
<evidence type="ECO:0000256" key="4">
    <source>
        <dbReference type="ARBA" id="ARBA00018198"/>
    </source>
</evidence>
<keyword evidence="6" id="KW-0028">Amino-acid biosynthesis</keyword>
<protein>
    <recommendedName>
        <fullName evidence="4 11">2-isopropylmalate synthase</fullName>
        <ecNumber evidence="3 11">2.3.3.13</ecNumber>
    </recommendedName>
</protein>
<dbReference type="PANTHER" id="PTHR10277:SF9">
    <property type="entry name" value="2-ISOPROPYLMALATE SYNTHASE 1, CHLOROPLASTIC-RELATED"/>
    <property type="match status" value="1"/>
</dbReference>
<keyword evidence="8" id="KW-0479">Metal-binding</keyword>
<dbReference type="EC" id="2.3.3.13" evidence="3 11"/>
<dbReference type="Pfam" id="PF00682">
    <property type="entry name" value="HMGL-like"/>
    <property type="match status" value="1"/>
</dbReference>
<feature type="domain" description="Pyruvate carboxyltransferase" evidence="14">
    <location>
        <begin position="26"/>
        <end position="288"/>
    </location>
</feature>
<feature type="region of interest" description="Disordered" evidence="13">
    <location>
        <begin position="1"/>
        <end position="21"/>
    </location>
</feature>
<dbReference type="NCBIfam" id="TIGR00973">
    <property type="entry name" value="leuA_bact"/>
    <property type="match status" value="1"/>
</dbReference>
<accession>A0A917E207</accession>
<dbReference type="Gene3D" id="3.30.160.270">
    <property type="match status" value="1"/>
</dbReference>
<dbReference type="InterPro" id="IPR054691">
    <property type="entry name" value="LeuA/HCS_post-cat"/>
</dbReference>
<dbReference type="InterPro" id="IPR013709">
    <property type="entry name" value="2-isopropylmalate_synth_dimer"/>
</dbReference>
<evidence type="ECO:0000256" key="2">
    <source>
        <dbReference type="ARBA" id="ARBA00009396"/>
    </source>
</evidence>
<feature type="compositionally biased region" description="Low complexity" evidence="13">
    <location>
        <begin position="7"/>
        <end position="20"/>
    </location>
</feature>
<dbReference type="CDD" id="cd07940">
    <property type="entry name" value="DRE_TIM_IPMS"/>
    <property type="match status" value="1"/>
</dbReference>
<dbReference type="SUPFAM" id="SSF51569">
    <property type="entry name" value="Aldolase"/>
    <property type="match status" value="1"/>
</dbReference>
<dbReference type="PROSITE" id="PS00815">
    <property type="entry name" value="AIPM_HOMOCIT_SYNTH_1"/>
    <property type="match status" value="1"/>
</dbReference>
<sequence length="536" mass="58885">MTNPSINPNQQAEPQQNNPESAMKRIRIFDTTLRDGEQSPGASLAPEQKIILARQLAKLGIDVIEPGFPISSPGDFSAVQQVSRELQNVEIVGFARAVKADIDSAVRATEDAARRRLHLFLSSSDIHLAYQLRKSRDQVVQIAREMVAYGKQFVNEIEFSCMDASRSGRDFVIEMVEAVIAEGATIINLPDTLGYAMPEEYGEMFRSVRKHARGGESVSYSAHCHNDLGLAVANSLAAIQAGATQIEVTVNGIGERAGNCSLEELVMAIETRKSVIGAETGIVTSEIFETSRMVSRAMNFPIAYNKPIVGRNAFQHESGIHQDGLLKNRNTYEIMDPEALGIPRSMIVLGKHSGRHALKHRLAGYGITLNETELLNLYNRFVEKADEIKLVPDDVLIRLASETTETQHDPYVLVDLQVLAGTQRSRIASVTIRERDSQEERTYTGTGTGPLEAVIHCIQQAIPVGGEFEDLELHSLSTGEDARGEAIVSMLHNNRRYRGTAVHNDIILAAAQAYVAACNQQLLGIQSDVEMKTKAE</sequence>
<evidence type="ECO:0000256" key="1">
    <source>
        <dbReference type="ARBA" id="ARBA00004689"/>
    </source>
</evidence>
<dbReference type="Gene3D" id="3.20.20.70">
    <property type="entry name" value="Aldolase class I"/>
    <property type="match status" value="1"/>
</dbReference>
<reference evidence="15" key="1">
    <citation type="journal article" date="2014" name="Int. J. Syst. Evol. Microbiol.">
        <title>Complete genome sequence of Corynebacterium casei LMG S-19264T (=DSM 44701T), isolated from a smear-ripened cheese.</title>
        <authorList>
            <consortium name="US DOE Joint Genome Institute (JGI-PGF)"/>
            <person name="Walter F."/>
            <person name="Albersmeier A."/>
            <person name="Kalinowski J."/>
            <person name="Ruckert C."/>
        </authorList>
    </citation>
    <scope>NUCLEOTIDE SEQUENCE</scope>
    <source>
        <strain evidence="15">CGMCC 1.15178</strain>
    </source>
</reference>
<evidence type="ECO:0000256" key="13">
    <source>
        <dbReference type="SAM" id="MobiDB-lite"/>
    </source>
</evidence>
<dbReference type="SMART" id="SM00917">
    <property type="entry name" value="LeuA_dimer"/>
    <property type="match status" value="1"/>
</dbReference>
<name>A0A917E207_9BACL</name>
<evidence type="ECO:0000256" key="7">
    <source>
        <dbReference type="ARBA" id="ARBA00022679"/>
    </source>
</evidence>
<keyword evidence="16" id="KW-1185">Reference proteome</keyword>
<evidence type="ECO:0000256" key="10">
    <source>
        <dbReference type="ARBA" id="ARBA00023304"/>
    </source>
</evidence>
<dbReference type="PANTHER" id="PTHR10277">
    <property type="entry name" value="HOMOCITRATE SYNTHASE-RELATED"/>
    <property type="match status" value="1"/>
</dbReference>
<dbReference type="FunFam" id="3.20.20.70:FF:000010">
    <property type="entry name" value="2-isopropylmalate synthase"/>
    <property type="match status" value="1"/>
</dbReference>
<evidence type="ECO:0000256" key="8">
    <source>
        <dbReference type="ARBA" id="ARBA00022723"/>
    </source>
</evidence>
<dbReference type="Gene3D" id="1.10.238.260">
    <property type="match status" value="1"/>
</dbReference>
<comment type="pathway">
    <text evidence="1">Amino-acid biosynthesis; L-leucine biosynthesis; L-leucine from 3-methyl-2-oxobutanoate: step 1/4.</text>
</comment>
<dbReference type="InterPro" id="IPR036230">
    <property type="entry name" value="LeuA_allosteric_dom_sf"/>
</dbReference>
<evidence type="ECO:0000259" key="14">
    <source>
        <dbReference type="PROSITE" id="PS50991"/>
    </source>
</evidence>
<dbReference type="InterPro" id="IPR005671">
    <property type="entry name" value="LeuA_bact_synth"/>
</dbReference>
<evidence type="ECO:0000256" key="5">
    <source>
        <dbReference type="ARBA" id="ARBA00022430"/>
    </source>
</evidence>
<evidence type="ECO:0000256" key="3">
    <source>
        <dbReference type="ARBA" id="ARBA00012973"/>
    </source>
</evidence>
<keyword evidence="5" id="KW-0432">Leucine biosynthesis</keyword>
<dbReference type="GO" id="GO:0003852">
    <property type="term" value="F:2-isopropylmalate synthase activity"/>
    <property type="evidence" value="ECO:0007669"/>
    <property type="project" value="UniProtKB-UniRule"/>
</dbReference>
<evidence type="ECO:0000256" key="12">
    <source>
        <dbReference type="RuleBase" id="RU003523"/>
    </source>
</evidence>
<dbReference type="InterPro" id="IPR000891">
    <property type="entry name" value="PYR_CT"/>
</dbReference>
<keyword evidence="9" id="KW-0464">Manganese</keyword>
<gene>
    <name evidence="15" type="primary">leuA</name>
    <name evidence="15" type="ORF">GCM10010911_61690</name>
</gene>
<dbReference type="EMBL" id="BMHP01000007">
    <property type="protein sequence ID" value="GGD94661.1"/>
    <property type="molecule type" value="Genomic_DNA"/>
</dbReference>
<dbReference type="FunFam" id="1.10.238.260:FF:000001">
    <property type="entry name" value="2-isopropylmalate synthase"/>
    <property type="match status" value="1"/>
</dbReference>
<evidence type="ECO:0000256" key="11">
    <source>
        <dbReference type="NCBIfam" id="TIGR00973"/>
    </source>
</evidence>
<evidence type="ECO:0000313" key="16">
    <source>
        <dbReference type="Proteomes" id="UP000612456"/>
    </source>
</evidence>
<dbReference type="InterPro" id="IPR002034">
    <property type="entry name" value="AIPM/Hcit_synth_CS"/>
</dbReference>
<keyword evidence="7 12" id="KW-0808">Transferase</keyword>
<evidence type="ECO:0000256" key="9">
    <source>
        <dbReference type="ARBA" id="ARBA00023211"/>
    </source>
</evidence>
<dbReference type="PROSITE" id="PS50991">
    <property type="entry name" value="PYR_CT"/>
    <property type="match status" value="1"/>
</dbReference>
<dbReference type="GO" id="GO:0009098">
    <property type="term" value="P:L-leucine biosynthetic process"/>
    <property type="evidence" value="ECO:0007669"/>
    <property type="project" value="UniProtKB-UniRule"/>
</dbReference>
<dbReference type="Proteomes" id="UP000612456">
    <property type="component" value="Unassembled WGS sequence"/>
</dbReference>